<dbReference type="InterPro" id="IPR003527">
    <property type="entry name" value="MAP_kinase_CS"/>
</dbReference>
<evidence type="ECO:0000256" key="2">
    <source>
        <dbReference type="ARBA" id="ARBA00008832"/>
    </source>
</evidence>
<dbReference type="GO" id="GO:0004707">
    <property type="term" value="F:MAP kinase activity"/>
    <property type="evidence" value="ECO:0007669"/>
    <property type="project" value="UniProtKB-EC"/>
</dbReference>
<dbReference type="Gene3D" id="3.80.10.10">
    <property type="entry name" value="Ribonuclease Inhibitor"/>
    <property type="match status" value="1"/>
</dbReference>
<dbReference type="FunFam" id="3.30.200.20:FF:000046">
    <property type="entry name" value="Mitogen-activated protein kinase"/>
    <property type="match status" value="1"/>
</dbReference>
<dbReference type="InterPro" id="IPR050117">
    <property type="entry name" value="MAPK"/>
</dbReference>
<keyword evidence="7 8" id="KW-0067">ATP-binding</keyword>
<accession>A0AAD5H1S8</accession>
<dbReference type="PROSITE" id="PS00108">
    <property type="entry name" value="PROTEIN_KINASE_ST"/>
    <property type="match status" value="1"/>
</dbReference>
<keyword evidence="4 9" id="KW-0808">Transferase</keyword>
<dbReference type="PROSITE" id="PS00107">
    <property type="entry name" value="PROTEIN_KINASE_ATP"/>
    <property type="match status" value="1"/>
</dbReference>
<dbReference type="Gene3D" id="3.30.200.20">
    <property type="entry name" value="Phosphorylase Kinase, domain 1"/>
    <property type="match status" value="1"/>
</dbReference>
<dbReference type="SUPFAM" id="SSF56112">
    <property type="entry name" value="Protein kinase-like (PK-like)"/>
    <property type="match status" value="1"/>
</dbReference>
<evidence type="ECO:0000256" key="5">
    <source>
        <dbReference type="ARBA" id="ARBA00022741"/>
    </source>
</evidence>
<reference evidence="11" key="1">
    <citation type="submission" date="2020-11" db="EMBL/GenBank/DDBJ databases">
        <title>Chlorella ohadii genome sequencing and assembly.</title>
        <authorList>
            <person name="Murik O."/>
            <person name="Treves H."/>
            <person name="Kedem I."/>
            <person name="Shotland Y."/>
            <person name="Kaplan A."/>
        </authorList>
    </citation>
    <scope>NUCLEOTIDE SEQUENCE</scope>
    <source>
        <strain evidence="11">1</strain>
    </source>
</reference>
<keyword evidence="3 9" id="KW-0723">Serine/threonine-protein kinase</keyword>
<evidence type="ECO:0000256" key="9">
    <source>
        <dbReference type="RuleBase" id="RU361165"/>
    </source>
</evidence>
<proteinExistence type="inferred from homology"/>
<dbReference type="GO" id="GO:0005524">
    <property type="term" value="F:ATP binding"/>
    <property type="evidence" value="ECO:0007669"/>
    <property type="project" value="UniProtKB-UniRule"/>
</dbReference>
<dbReference type="PROSITE" id="PS01351">
    <property type="entry name" value="MAPK"/>
    <property type="match status" value="1"/>
</dbReference>
<comment type="catalytic activity">
    <reaction evidence="9">
        <text>L-threonyl-[protein] + ATP = O-phospho-L-threonyl-[protein] + ADP + H(+)</text>
        <dbReference type="Rhea" id="RHEA:46608"/>
        <dbReference type="Rhea" id="RHEA-COMP:11060"/>
        <dbReference type="Rhea" id="RHEA-COMP:11605"/>
        <dbReference type="ChEBI" id="CHEBI:15378"/>
        <dbReference type="ChEBI" id="CHEBI:30013"/>
        <dbReference type="ChEBI" id="CHEBI:30616"/>
        <dbReference type="ChEBI" id="CHEBI:61977"/>
        <dbReference type="ChEBI" id="CHEBI:456216"/>
        <dbReference type="EC" id="2.7.11.24"/>
    </reaction>
</comment>
<protein>
    <recommendedName>
        <fullName evidence="9">Mitogen-activated protein kinase</fullName>
        <ecNumber evidence="9">2.7.11.24</ecNumber>
    </recommendedName>
</protein>
<keyword evidence="9" id="KW-0460">Magnesium</keyword>
<comment type="similarity">
    <text evidence="9">Belongs to the protein kinase superfamily. Ser/Thr protein kinase family. MAP kinase subfamily.</text>
</comment>
<dbReference type="InterPro" id="IPR008271">
    <property type="entry name" value="Ser/Thr_kinase_AS"/>
</dbReference>
<dbReference type="GO" id="GO:0005930">
    <property type="term" value="C:axoneme"/>
    <property type="evidence" value="ECO:0007669"/>
    <property type="project" value="UniProtKB-SubCell"/>
</dbReference>
<comment type="activity regulation">
    <text evidence="9">Activated by threonine and tyrosine phosphorylation.</text>
</comment>
<dbReference type="EMBL" id="JADXDR010000069">
    <property type="protein sequence ID" value="KAI7840949.1"/>
    <property type="molecule type" value="Genomic_DNA"/>
</dbReference>
<evidence type="ECO:0000256" key="3">
    <source>
        <dbReference type="ARBA" id="ARBA00022527"/>
    </source>
</evidence>
<evidence type="ECO:0000256" key="7">
    <source>
        <dbReference type="ARBA" id="ARBA00022840"/>
    </source>
</evidence>
<comment type="subcellular location">
    <subcellularLocation>
        <location evidence="1">Cytoplasm</location>
        <location evidence="1">Cytoskeleton</location>
        <location evidence="1">Cilium axoneme</location>
    </subcellularLocation>
</comment>
<gene>
    <name evidence="11" type="ORF">COHA_005379</name>
</gene>
<dbReference type="Pfam" id="PF00069">
    <property type="entry name" value="Pkinase"/>
    <property type="match status" value="1"/>
</dbReference>
<comment type="cofactor">
    <cofactor evidence="9">
        <name>Mg(2+)</name>
        <dbReference type="ChEBI" id="CHEBI:18420"/>
    </cofactor>
</comment>
<dbReference type="AlphaFoldDB" id="A0AAD5H1S8"/>
<dbReference type="PANTHER" id="PTHR24055">
    <property type="entry name" value="MITOGEN-ACTIVATED PROTEIN KINASE"/>
    <property type="match status" value="1"/>
</dbReference>
<dbReference type="Gene3D" id="1.10.510.10">
    <property type="entry name" value="Transferase(Phosphotransferase) domain 1"/>
    <property type="match status" value="1"/>
</dbReference>
<evidence type="ECO:0000313" key="11">
    <source>
        <dbReference type="EMBL" id="KAI7840949.1"/>
    </source>
</evidence>
<keyword evidence="6 9" id="KW-0418">Kinase</keyword>
<dbReference type="SUPFAM" id="SSF52047">
    <property type="entry name" value="RNI-like"/>
    <property type="match status" value="1"/>
</dbReference>
<evidence type="ECO:0000313" key="12">
    <source>
        <dbReference type="Proteomes" id="UP001205105"/>
    </source>
</evidence>
<evidence type="ECO:0000256" key="8">
    <source>
        <dbReference type="PROSITE-ProRule" id="PRU10141"/>
    </source>
</evidence>
<feature type="binding site" evidence="8">
    <location>
        <position position="65"/>
    </location>
    <ligand>
        <name>ATP</name>
        <dbReference type="ChEBI" id="CHEBI:30616"/>
    </ligand>
</feature>
<dbReference type="InterPro" id="IPR000719">
    <property type="entry name" value="Prot_kinase_dom"/>
</dbReference>
<evidence type="ECO:0000256" key="6">
    <source>
        <dbReference type="ARBA" id="ARBA00022777"/>
    </source>
</evidence>
<keyword evidence="12" id="KW-1185">Reference proteome</keyword>
<dbReference type="FunFam" id="1.10.510.10:FF:000013">
    <property type="entry name" value="Mitogen-activated protein kinase"/>
    <property type="match status" value="1"/>
</dbReference>
<keyword evidence="5 8" id="KW-0547">Nucleotide-binding</keyword>
<dbReference type="SMART" id="SM00220">
    <property type="entry name" value="S_TKc"/>
    <property type="match status" value="1"/>
</dbReference>
<feature type="domain" description="Protein kinase" evidence="10">
    <location>
        <begin position="35"/>
        <end position="321"/>
    </location>
</feature>
<dbReference type="EC" id="2.7.11.24" evidence="9"/>
<comment type="similarity">
    <text evidence="2">Belongs to the protein kinase superfamily. CMGC Ser/Thr protein kinase family. MAP kinase subfamily.</text>
</comment>
<comment type="caution">
    <text evidence="11">The sequence shown here is derived from an EMBL/GenBank/DDBJ whole genome shotgun (WGS) entry which is preliminary data.</text>
</comment>
<evidence type="ECO:0000256" key="1">
    <source>
        <dbReference type="ARBA" id="ARBA00004430"/>
    </source>
</evidence>
<name>A0AAD5H1S8_9CHLO</name>
<dbReference type="InterPro" id="IPR017441">
    <property type="entry name" value="Protein_kinase_ATP_BS"/>
</dbReference>
<sequence>MSSSAQNIPVQKECSVPGKALYQVWRTNFEIDTKYQPIKAIGKGAYGVVCSAKNEETGEKVAIKKITNAFENLVDARRTLREMKLLRYLRHENVIAVRDIMRPASQDYNDVYIVYELMDTDLHQIIRSSQPLSDDHFQYFIYQILRGLKYIHSASVLHRDLKPSNLLLNATCDLKICDFGLARTSTENHNFMTEYVVTRWYRAPELLLSCDQYDAGIDVWSVGCILAELLQRKPLFPGKDYIDQLKLIIRTLGTPTDEELTFISAPKARSYVKALTQVERADLTKLFPDANPLAVDLLGRMLQFDPRRRISVAEALAHPWLAQLHDEAAEPSAPGVFNFDFEEQDLDEPAVRKLVWEEMAHYDSPASGAAKAQHRALPLTCRRLSRLVNSPQLLRAVEFDSTDDILSAKRKQPSLAAAQSFDCWAVRHAAGAVQRLSLRIGSPTAQGSAEPDAIWSEMLGVLAACGAAGGLQEARLYVQFCSASLPAWLPVALRGVRLLHVVVEEGMLQVDVSLTAMTVLTDLHLEATAGDAGLYFETAALLPRALRRLHLAGTCWVSEPPEELPPQIPGLRALKHLSLETCSFTPEGLEPLSQLAHSLEALRMYFCDWLPAPATLARLTRLTYLDTDNFIGDREESMDDVPRMLEETLAALPQLRALRVSFNGSGYYMSIPSFPRAATALQRLQHLVWDVTVRQDGALPPGGWLTGLLSLALPGDLIHHNSATLASAQRLQHLAALQPRDRDILERAPGYASWHPATVRWAASQPGLRRLDIEEPSERAWKPPALGPDFDHINAETMQQNPALQICTKSGLAALHLEQFLQRVGCLTG</sequence>
<dbReference type="PROSITE" id="PS50011">
    <property type="entry name" value="PROTEIN_KINASE_DOM"/>
    <property type="match status" value="1"/>
</dbReference>
<dbReference type="Proteomes" id="UP001205105">
    <property type="component" value="Unassembled WGS sequence"/>
</dbReference>
<dbReference type="InterPro" id="IPR011009">
    <property type="entry name" value="Kinase-like_dom_sf"/>
</dbReference>
<evidence type="ECO:0000259" key="10">
    <source>
        <dbReference type="PROSITE" id="PS50011"/>
    </source>
</evidence>
<dbReference type="InterPro" id="IPR032675">
    <property type="entry name" value="LRR_dom_sf"/>
</dbReference>
<organism evidence="11 12">
    <name type="scientific">Chlorella ohadii</name>
    <dbReference type="NCBI Taxonomy" id="2649997"/>
    <lineage>
        <taxon>Eukaryota</taxon>
        <taxon>Viridiplantae</taxon>
        <taxon>Chlorophyta</taxon>
        <taxon>core chlorophytes</taxon>
        <taxon>Trebouxiophyceae</taxon>
        <taxon>Chlorellales</taxon>
        <taxon>Chlorellaceae</taxon>
        <taxon>Chlorella clade</taxon>
        <taxon>Chlorella</taxon>
    </lineage>
</organism>
<evidence type="ECO:0000256" key="4">
    <source>
        <dbReference type="ARBA" id="ARBA00022679"/>
    </source>
</evidence>